<dbReference type="AlphaFoldDB" id="A0A6L2Q2M6"/>
<organism evidence="19 20">
    <name type="scientific">Coptotermes formosanus</name>
    <name type="common">Formosan subterranean termite</name>
    <dbReference type="NCBI Taxonomy" id="36987"/>
    <lineage>
        <taxon>Eukaryota</taxon>
        <taxon>Metazoa</taxon>
        <taxon>Ecdysozoa</taxon>
        <taxon>Arthropoda</taxon>
        <taxon>Hexapoda</taxon>
        <taxon>Insecta</taxon>
        <taxon>Pterygota</taxon>
        <taxon>Neoptera</taxon>
        <taxon>Polyneoptera</taxon>
        <taxon>Dictyoptera</taxon>
        <taxon>Blattodea</taxon>
        <taxon>Blattoidea</taxon>
        <taxon>Termitoidae</taxon>
        <taxon>Rhinotermitidae</taxon>
        <taxon>Coptotermes</taxon>
    </lineage>
</organism>
<dbReference type="SUPFAM" id="SSF50022">
    <property type="entry name" value="ISP domain"/>
    <property type="match status" value="1"/>
</dbReference>
<keyword evidence="20" id="KW-1185">Reference proteome</keyword>
<feature type="domain" description="Rieske" evidence="18">
    <location>
        <begin position="128"/>
        <end position="231"/>
    </location>
</feature>
<evidence type="ECO:0000256" key="11">
    <source>
        <dbReference type="ARBA" id="ARBA00023136"/>
    </source>
</evidence>
<accession>A0A6L2Q2M6</accession>
<comment type="catalytic activity">
    <reaction evidence="16">
        <text>cholesterol + NADPH + O2 + H(+) = 7-dehydrocholesterol + NADP(+) + 2 H2O</text>
        <dbReference type="Rhea" id="RHEA:45024"/>
        <dbReference type="ChEBI" id="CHEBI:15377"/>
        <dbReference type="ChEBI" id="CHEBI:15378"/>
        <dbReference type="ChEBI" id="CHEBI:15379"/>
        <dbReference type="ChEBI" id="CHEBI:16113"/>
        <dbReference type="ChEBI" id="CHEBI:17759"/>
        <dbReference type="ChEBI" id="CHEBI:57783"/>
        <dbReference type="ChEBI" id="CHEBI:58349"/>
        <dbReference type="EC" id="1.14.19.21"/>
    </reaction>
    <physiologicalReaction direction="left-to-right" evidence="16">
        <dbReference type="Rhea" id="RHEA:45025"/>
    </physiologicalReaction>
</comment>
<keyword evidence="4 17" id="KW-0812">Transmembrane</keyword>
<protein>
    <recommendedName>
        <fullName evidence="14">cholesterol 7-desaturase</fullName>
        <ecNumber evidence="14">1.14.19.21</ecNumber>
    </recommendedName>
</protein>
<evidence type="ECO:0000256" key="14">
    <source>
        <dbReference type="ARBA" id="ARBA00026095"/>
    </source>
</evidence>
<comment type="similarity">
    <text evidence="13">Belongs to the cholesterol 7-desaturase family.</text>
</comment>
<feature type="transmembrane region" description="Helical" evidence="17">
    <location>
        <begin position="43"/>
        <end position="69"/>
    </location>
</feature>
<dbReference type="InterPro" id="IPR045605">
    <property type="entry name" value="KshA-like_C"/>
</dbReference>
<comment type="cofactor">
    <cofactor evidence="1">
        <name>Fe cation</name>
        <dbReference type="ChEBI" id="CHEBI:24875"/>
    </cofactor>
</comment>
<keyword evidence="9" id="KW-0408">Iron</keyword>
<evidence type="ECO:0000313" key="20">
    <source>
        <dbReference type="Proteomes" id="UP000502823"/>
    </source>
</evidence>
<dbReference type="InterPro" id="IPR017941">
    <property type="entry name" value="Rieske_2Fe-2S"/>
</dbReference>
<dbReference type="GO" id="GO:0008203">
    <property type="term" value="P:cholesterol metabolic process"/>
    <property type="evidence" value="ECO:0007669"/>
    <property type="project" value="InterPro"/>
</dbReference>
<dbReference type="InterPro" id="IPR050584">
    <property type="entry name" value="Cholesterol_7-desaturase"/>
</dbReference>
<dbReference type="Pfam" id="PF00355">
    <property type="entry name" value="Rieske"/>
    <property type="match status" value="1"/>
</dbReference>
<proteinExistence type="inferred from homology"/>
<keyword evidence="7 17" id="KW-1133">Transmembrane helix</keyword>
<gene>
    <name evidence="19" type="ORF">Cfor_10602</name>
</gene>
<keyword evidence="10" id="KW-0411">Iron-sulfur</keyword>
<comment type="pathway">
    <text evidence="12">Steroid hormone biosynthesis; dafachronic acid biosynthesis.</text>
</comment>
<evidence type="ECO:0000256" key="16">
    <source>
        <dbReference type="ARBA" id="ARBA00049548"/>
    </source>
</evidence>
<evidence type="ECO:0000256" key="15">
    <source>
        <dbReference type="ARBA" id="ARBA00047853"/>
    </source>
</evidence>
<evidence type="ECO:0000256" key="12">
    <source>
        <dbReference type="ARBA" id="ARBA00025712"/>
    </source>
</evidence>
<name>A0A6L2Q2M6_COPFO</name>
<evidence type="ECO:0000256" key="13">
    <source>
        <dbReference type="ARBA" id="ARBA00025729"/>
    </source>
</evidence>
<reference evidence="20" key="1">
    <citation type="submission" date="2020-01" db="EMBL/GenBank/DDBJ databases">
        <title>Draft genome sequence of the Termite Coptotermes fromosanus.</title>
        <authorList>
            <person name="Itakura S."/>
            <person name="Yosikawa Y."/>
            <person name="Umezawa K."/>
        </authorList>
    </citation>
    <scope>NUCLEOTIDE SEQUENCE [LARGE SCALE GENOMIC DNA]</scope>
</reference>
<dbReference type="UniPathway" id="UPA01020"/>
<dbReference type="Pfam" id="PF19298">
    <property type="entry name" value="KshA_C"/>
    <property type="match status" value="1"/>
</dbReference>
<dbReference type="GO" id="GO:0051537">
    <property type="term" value="F:2 iron, 2 sulfur cluster binding"/>
    <property type="evidence" value="ECO:0007669"/>
    <property type="project" value="UniProtKB-KW"/>
</dbReference>
<comment type="catalytic activity">
    <reaction evidence="15">
        <text>cholesterol + NADH + O2 + H(+) = 7-dehydrocholesterol + NAD(+) + 2 H2O</text>
        <dbReference type="Rhea" id="RHEA:51644"/>
        <dbReference type="ChEBI" id="CHEBI:15377"/>
        <dbReference type="ChEBI" id="CHEBI:15378"/>
        <dbReference type="ChEBI" id="CHEBI:15379"/>
        <dbReference type="ChEBI" id="CHEBI:16113"/>
        <dbReference type="ChEBI" id="CHEBI:17759"/>
        <dbReference type="ChEBI" id="CHEBI:57540"/>
        <dbReference type="ChEBI" id="CHEBI:57945"/>
        <dbReference type="EC" id="1.14.19.21"/>
    </reaction>
    <physiologicalReaction direction="left-to-right" evidence="15">
        <dbReference type="Rhea" id="RHEA:51645"/>
    </physiologicalReaction>
</comment>
<dbReference type="GO" id="GO:0170056">
    <property type="term" value="F:cholesterol 7-desaturase [NAD(P)H] activity"/>
    <property type="evidence" value="ECO:0007669"/>
    <property type="project" value="UniProtKB-EC"/>
</dbReference>
<evidence type="ECO:0000256" key="2">
    <source>
        <dbReference type="ARBA" id="ARBA00004370"/>
    </source>
</evidence>
<keyword evidence="11 17" id="KW-0472">Membrane</keyword>
<evidence type="ECO:0000256" key="5">
    <source>
        <dbReference type="ARBA" id="ARBA00022714"/>
    </source>
</evidence>
<dbReference type="GO" id="GO:0016020">
    <property type="term" value="C:membrane"/>
    <property type="evidence" value="ECO:0007669"/>
    <property type="project" value="UniProtKB-SubCell"/>
</dbReference>
<evidence type="ECO:0000256" key="4">
    <source>
        <dbReference type="ARBA" id="ARBA00022692"/>
    </source>
</evidence>
<keyword evidence="8" id="KW-0560">Oxidoreductase</keyword>
<evidence type="ECO:0000256" key="9">
    <source>
        <dbReference type="ARBA" id="ARBA00023004"/>
    </source>
</evidence>
<dbReference type="EMBL" id="BLKM01000869">
    <property type="protein sequence ID" value="GFG39123.1"/>
    <property type="molecule type" value="Genomic_DNA"/>
</dbReference>
<dbReference type="EC" id="1.14.19.21" evidence="14"/>
<keyword evidence="6" id="KW-0479">Metal-binding</keyword>
<dbReference type="GO" id="GO:0046872">
    <property type="term" value="F:metal ion binding"/>
    <property type="evidence" value="ECO:0007669"/>
    <property type="project" value="UniProtKB-KW"/>
</dbReference>
<comment type="subcellular location">
    <subcellularLocation>
        <location evidence="2">Membrane</location>
    </subcellularLocation>
</comment>
<dbReference type="OrthoDB" id="426882at2759"/>
<evidence type="ECO:0000256" key="3">
    <source>
        <dbReference type="ARBA" id="ARBA00004972"/>
    </source>
</evidence>
<dbReference type="FunCoup" id="A0A6L2Q2M6">
    <property type="interactions" value="13"/>
</dbReference>
<evidence type="ECO:0000256" key="7">
    <source>
        <dbReference type="ARBA" id="ARBA00022989"/>
    </source>
</evidence>
<dbReference type="PROSITE" id="PS51296">
    <property type="entry name" value="RIESKE"/>
    <property type="match status" value="1"/>
</dbReference>
<evidence type="ECO:0000256" key="6">
    <source>
        <dbReference type="ARBA" id="ARBA00022723"/>
    </source>
</evidence>
<dbReference type="GO" id="GO:0005737">
    <property type="term" value="C:cytoplasm"/>
    <property type="evidence" value="ECO:0007669"/>
    <property type="project" value="TreeGrafter"/>
</dbReference>
<evidence type="ECO:0000259" key="18">
    <source>
        <dbReference type="PROSITE" id="PS51296"/>
    </source>
</evidence>
<keyword evidence="5" id="KW-0001">2Fe-2S</keyword>
<comment type="caution">
    <text evidence="19">The sequence shown here is derived from an EMBL/GenBank/DDBJ whole genome shotgun (WGS) entry which is preliminary data.</text>
</comment>
<dbReference type="InterPro" id="IPR036922">
    <property type="entry name" value="Rieske_2Fe-2S_sf"/>
</dbReference>
<dbReference type="Gene3D" id="2.102.10.10">
    <property type="entry name" value="Rieske [2Fe-2S] iron-sulphur domain"/>
    <property type="match status" value="1"/>
</dbReference>
<evidence type="ECO:0000256" key="17">
    <source>
        <dbReference type="SAM" id="Phobius"/>
    </source>
</evidence>
<dbReference type="Gene3D" id="3.90.380.10">
    <property type="entry name" value="Naphthalene 1,2-dioxygenase Alpha Subunit, Chain A, domain 1"/>
    <property type="match status" value="1"/>
</dbReference>
<evidence type="ECO:0000256" key="10">
    <source>
        <dbReference type="ARBA" id="ARBA00023014"/>
    </source>
</evidence>
<sequence length="460" mass="53074">MRTPTHMWGREYYSDTWKSGMDFWLVQMPGLYLSPGSLEFADILATAQVFATMQTLFVILAVAFAYYYIVLPMNYVKDLSAVGYDHLLKGSGLSLAQRKGRTKRQLVQEVRRLRKVGNLPPVYPNGWFSLLESRELAPGEVKHVPALGENFAVFRTLAGIVHILDAYCPHLGANMGVGGLVRGDCLECPFHLWSFRGEDGKCTSIPYSDKVPDFARVKKWPSCEENNIVFVWYHAENEEPTWLPTAIPQIQNGDVWYRGRNEFLVNSHIQDIPENAGDVAHLNALHAPSMLAGSDLRFVRRLLYSFARHVWNAKWQPSAEAHHQATMHLHHEFHLFNRIPLIVMDIHVKQIGPGYVELYMSTSLGTMTLLQTVTPVEPLLQKLVHRLYCPPFLSPFANFILYGESIMVERDIMVWNHKTYIDKPILVKEDQSIRRHRHWFNQFYSENSPRFSFQQENTDW</sequence>
<dbReference type="PANTHER" id="PTHR21266:SF32">
    <property type="entry name" value="CHOLESTEROL 7-DESATURASE NVD"/>
    <property type="match status" value="1"/>
</dbReference>
<dbReference type="Proteomes" id="UP000502823">
    <property type="component" value="Unassembled WGS sequence"/>
</dbReference>
<dbReference type="PANTHER" id="PTHR21266">
    <property type="entry name" value="IRON-SULFUR DOMAIN CONTAINING PROTEIN"/>
    <property type="match status" value="1"/>
</dbReference>
<dbReference type="InParanoid" id="A0A6L2Q2M6"/>
<evidence type="ECO:0000256" key="1">
    <source>
        <dbReference type="ARBA" id="ARBA00001962"/>
    </source>
</evidence>
<comment type="pathway">
    <text evidence="3">Hormone biosynthesis.</text>
</comment>
<evidence type="ECO:0000313" key="19">
    <source>
        <dbReference type="EMBL" id="GFG39123.1"/>
    </source>
</evidence>
<evidence type="ECO:0000256" key="8">
    <source>
        <dbReference type="ARBA" id="ARBA00023002"/>
    </source>
</evidence>